<dbReference type="InterPro" id="IPR036237">
    <property type="entry name" value="Xyl_isomerase-like_sf"/>
</dbReference>
<gene>
    <name evidence="2" type="ORF">A8926_6472</name>
</gene>
<reference evidence="2" key="1">
    <citation type="submission" date="2017-12" db="EMBL/GenBank/DDBJ databases">
        <title>Sequencing the genomes of 1000 Actinobacteria strains.</title>
        <authorList>
            <person name="Klenk H.-P."/>
        </authorList>
    </citation>
    <scope>NUCLEOTIDE SEQUENCE [LARGE SCALE GENOMIC DNA]</scope>
    <source>
        <strain evidence="2">DSM 44228</strain>
    </source>
</reference>
<dbReference type="Proteomes" id="UP000233786">
    <property type="component" value="Unassembled WGS sequence"/>
</dbReference>
<comment type="caution">
    <text evidence="2">The sequence shown here is derived from an EMBL/GenBank/DDBJ whole genome shotgun (WGS) entry which is preliminary data.</text>
</comment>
<evidence type="ECO:0000259" key="1">
    <source>
        <dbReference type="Pfam" id="PF01261"/>
    </source>
</evidence>
<organism evidence="2 3">
    <name type="scientific">Saccharopolyspora spinosa</name>
    <dbReference type="NCBI Taxonomy" id="60894"/>
    <lineage>
        <taxon>Bacteria</taxon>
        <taxon>Bacillati</taxon>
        <taxon>Actinomycetota</taxon>
        <taxon>Actinomycetes</taxon>
        <taxon>Pseudonocardiales</taxon>
        <taxon>Pseudonocardiaceae</taxon>
        <taxon>Saccharopolyspora</taxon>
    </lineage>
</organism>
<proteinExistence type="predicted"/>
<protein>
    <submittedName>
        <fullName evidence="2">Sugar phosphate isomerase/epimerase</fullName>
    </submittedName>
</protein>
<dbReference type="STRING" id="994479.GCA_000194155_04570"/>
<dbReference type="OrthoDB" id="9815124at2"/>
<dbReference type="EMBL" id="PJNB01000001">
    <property type="protein sequence ID" value="PKW18392.1"/>
    <property type="molecule type" value="Genomic_DNA"/>
</dbReference>
<dbReference type="InterPro" id="IPR050312">
    <property type="entry name" value="IolE/XylAMocC-like"/>
</dbReference>
<name>A0A2N3Y634_SACSN</name>
<sequence length="303" mass="32575">MRADQPPAPNLLAGIGDEAATALTDQITAVKRLGWSAIELRTVDGIALADLDAQQFSSVLRAVRAANLDVVCLASRIGNWSRAITSPFADDMHELDVLAQRCHQLGTRLIRIMSYPNDGLPHSEWRDRALARVTRLAERAAEHGVTLVHENCAGWAGSNADRMLELVHEAGGASLRLLFDTGNGVEYGYDTHDVLRRILPHVAHVHIKDAIGEPGDAAYVLPGEGQCRVAESLRLLIASGYPGALSIEPHLLNRPHEGIQAAGSDAEPFVQAGRRLETLLNEVGTPAALDEPDRSATTGHVTS</sequence>
<dbReference type="InterPro" id="IPR013022">
    <property type="entry name" value="Xyl_isomerase-like_TIM-brl"/>
</dbReference>
<keyword evidence="2" id="KW-0413">Isomerase</keyword>
<dbReference type="PANTHER" id="PTHR12110">
    <property type="entry name" value="HYDROXYPYRUVATE ISOMERASE"/>
    <property type="match status" value="1"/>
</dbReference>
<dbReference type="Gene3D" id="3.20.20.150">
    <property type="entry name" value="Divalent-metal-dependent TIM barrel enzymes"/>
    <property type="match status" value="1"/>
</dbReference>
<keyword evidence="3" id="KW-1185">Reference proteome</keyword>
<dbReference type="Pfam" id="PF01261">
    <property type="entry name" value="AP_endonuc_2"/>
    <property type="match status" value="1"/>
</dbReference>
<dbReference type="RefSeq" id="WP_010309492.1">
    <property type="nucleotide sequence ID" value="NZ_CP061007.1"/>
</dbReference>
<evidence type="ECO:0000313" key="3">
    <source>
        <dbReference type="Proteomes" id="UP000233786"/>
    </source>
</evidence>
<dbReference type="GO" id="GO:0016853">
    <property type="term" value="F:isomerase activity"/>
    <property type="evidence" value="ECO:0007669"/>
    <property type="project" value="UniProtKB-KW"/>
</dbReference>
<feature type="domain" description="Xylose isomerase-like TIM barrel" evidence="1">
    <location>
        <begin position="28"/>
        <end position="253"/>
    </location>
</feature>
<accession>A0A2N3Y634</accession>
<dbReference type="SUPFAM" id="SSF51658">
    <property type="entry name" value="Xylose isomerase-like"/>
    <property type="match status" value="1"/>
</dbReference>
<dbReference type="AlphaFoldDB" id="A0A2N3Y634"/>
<evidence type="ECO:0000313" key="2">
    <source>
        <dbReference type="EMBL" id="PKW18392.1"/>
    </source>
</evidence>